<dbReference type="AlphaFoldDB" id="A0A558RAM4"/>
<keyword evidence="3" id="KW-1185">Reference proteome</keyword>
<comment type="caution">
    <text evidence="2">The sequence shown here is derived from an EMBL/GenBank/DDBJ whole genome shotgun (WGS) entry which is preliminary data.</text>
</comment>
<name>A0A558RAM4_9SPHN</name>
<sequence>MLPLLAIGLGFIAPGLSLAGVIDQTDFDTDPGRRLDVLATVTGMAPSTVAAAIGRVCVLLSGGSGAMGRRCLFERGPVMRIDAAGIRWKLRSDEMPPWDQARNPRVRSVQRQWFVGFDPTDRPASTRPRWAGGWPGRAGCRVRRREPERHHRRRPRLR</sequence>
<reference evidence="2 3" key="1">
    <citation type="submission" date="2019-07" db="EMBL/GenBank/DDBJ databases">
        <title>Sphingomonas solaris sp. nov., isolated from a solar panel from Boston, Massachusetts.</title>
        <authorList>
            <person name="Tanner K."/>
            <person name="Pascual J."/>
            <person name="Mancuso C."/>
            <person name="Pereto J."/>
            <person name="Khalil A."/>
            <person name="Vilanova C."/>
        </authorList>
    </citation>
    <scope>NUCLEOTIDE SEQUENCE [LARGE SCALE GENOMIC DNA]</scope>
    <source>
        <strain evidence="2 3">R4DWN</strain>
    </source>
</reference>
<evidence type="ECO:0000256" key="1">
    <source>
        <dbReference type="SAM" id="MobiDB-lite"/>
    </source>
</evidence>
<gene>
    <name evidence="2" type="ORF">FOY91_04730</name>
</gene>
<dbReference type="EMBL" id="VNIM01000011">
    <property type="protein sequence ID" value="TVV76342.1"/>
    <property type="molecule type" value="Genomic_DNA"/>
</dbReference>
<accession>A0A558RAM4</accession>
<protein>
    <submittedName>
        <fullName evidence="2">Uncharacterized protein</fullName>
    </submittedName>
</protein>
<feature type="compositionally biased region" description="Basic residues" evidence="1">
    <location>
        <begin position="140"/>
        <end position="158"/>
    </location>
</feature>
<proteinExistence type="predicted"/>
<feature type="region of interest" description="Disordered" evidence="1">
    <location>
        <begin position="124"/>
        <end position="158"/>
    </location>
</feature>
<dbReference type="Proteomes" id="UP000318681">
    <property type="component" value="Unassembled WGS sequence"/>
</dbReference>
<evidence type="ECO:0000313" key="2">
    <source>
        <dbReference type="EMBL" id="TVV76342.1"/>
    </source>
</evidence>
<evidence type="ECO:0000313" key="3">
    <source>
        <dbReference type="Proteomes" id="UP000318681"/>
    </source>
</evidence>
<organism evidence="2 3">
    <name type="scientific">Alterirhizorhabdus solaris</name>
    <dbReference type="NCBI Taxonomy" id="2529389"/>
    <lineage>
        <taxon>Bacteria</taxon>
        <taxon>Pseudomonadati</taxon>
        <taxon>Pseudomonadota</taxon>
        <taxon>Alphaproteobacteria</taxon>
        <taxon>Sphingomonadales</taxon>
        <taxon>Rhizorhabdaceae</taxon>
        <taxon>Alterirhizorhabdus</taxon>
    </lineage>
</organism>
<dbReference type="OrthoDB" id="4761879at2"/>
<dbReference type="RefSeq" id="WP_145148647.1">
    <property type="nucleotide sequence ID" value="NZ_VNIM01000011.1"/>
</dbReference>